<evidence type="ECO:0000313" key="3">
    <source>
        <dbReference type="EMBL" id="TYG99693.1"/>
    </source>
</evidence>
<dbReference type="AlphaFoldDB" id="A0A5D2F146"/>
<evidence type="ECO:0000259" key="2">
    <source>
        <dbReference type="Pfam" id="PF09328"/>
    </source>
</evidence>
<name>A0A5D2F146_GOSDA</name>
<feature type="domain" description="Phytochelatin synthase C-terminal" evidence="2">
    <location>
        <begin position="56"/>
        <end position="105"/>
    </location>
</feature>
<feature type="region of interest" description="Disordered" evidence="1">
    <location>
        <begin position="1"/>
        <end position="29"/>
    </location>
</feature>
<evidence type="ECO:0000256" key="1">
    <source>
        <dbReference type="SAM" id="MobiDB-lite"/>
    </source>
</evidence>
<dbReference type="GO" id="GO:0009640">
    <property type="term" value="P:photomorphogenesis"/>
    <property type="evidence" value="ECO:0007669"/>
    <property type="project" value="InterPro"/>
</dbReference>
<dbReference type="Gene3D" id="1.10.510.10">
    <property type="entry name" value="Transferase(Phosphotransferase) domain 1"/>
    <property type="match status" value="1"/>
</dbReference>
<organism evidence="3 4">
    <name type="scientific">Gossypium darwinii</name>
    <name type="common">Darwin's cotton</name>
    <name type="synonym">Gossypium barbadense var. darwinii</name>
    <dbReference type="NCBI Taxonomy" id="34276"/>
    <lineage>
        <taxon>Eukaryota</taxon>
        <taxon>Viridiplantae</taxon>
        <taxon>Streptophyta</taxon>
        <taxon>Embryophyta</taxon>
        <taxon>Tracheophyta</taxon>
        <taxon>Spermatophyta</taxon>
        <taxon>Magnoliopsida</taxon>
        <taxon>eudicotyledons</taxon>
        <taxon>Gunneridae</taxon>
        <taxon>Pentapetalae</taxon>
        <taxon>rosids</taxon>
        <taxon>malvids</taxon>
        <taxon>Malvales</taxon>
        <taxon>Malvaceae</taxon>
        <taxon>Malvoideae</taxon>
        <taxon>Gossypium</taxon>
    </lineage>
</organism>
<sequence>MNAHVNGEEDDEEEIEAVAHSADASDKDDDAIHEENADDADDVITGTTIVYQMQSCKHENWNVVAKYLTENLPLLLTSKNLKDVNDVLCMVFRSTPSSLRDFIKYDGHICLSFSKLPFIFLVNSFFMSYICRLSSNFAPRGGQFPVSLSWMDVFTGLSNASHTQFSNFGSSHSSNSAQHQSVSASPEEINEGVCTILSNIYSLGVLLFELLCQFESERAHAAAMLDLCHRIFPLTFLSENLKEAGFCLRLLHPEPSLRPTTRDILQSKVLNRFQEVFAEELSSSINRDDTESELLLHFRDDTVVISFARSVDDGRDAQAMRLKEFFADPSHFPVDQISRHKSLGACCSIERVSIYDSKNH</sequence>
<keyword evidence="4" id="KW-1185">Reference proteome</keyword>
<accession>A0A5D2F146</accession>
<dbReference type="GO" id="GO:0046938">
    <property type="term" value="P:phytochelatin biosynthetic process"/>
    <property type="evidence" value="ECO:0007669"/>
    <property type="project" value="InterPro"/>
</dbReference>
<dbReference type="PANTHER" id="PTHR44218">
    <property type="entry name" value="PROTEIN SPA1-RELATED 2"/>
    <property type="match status" value="1"/>
</dbReference>
<dbReference type="Proteomes" id="UP000323506">
    <property type="component" value="Chromosome A10"/>
</dbReference>
<dbReference type="InterPro" id="IPR015407">
    <property type="entry name" value="Phytochelatin_synthase_C"/>
</dbReference>
<proteinExistence type="predicted"/>
<dbReference type="SUPFAM" id="SSF56112">
    <property type="entry name" value="Protein kinase-like (PK-like)"/>
    <property type="match status" value="1"/>
</dbReference>
<dbReference type="GO" id="GO:0016756">
    <property type="term" value="F:glutathione gamma-glutamylcysteinyltransferase activity"/>
    <property type="evidence" value="ECO:0007669"/>
    <property type="project" value="InterPro"/>
</dbReference>
<dbReference type="GO" id="GO:0046872">
    <property type="term" value="F:metal ion binding"/>
    <property type="evidence" value="ECO:0007669"/>
    <property type="project" value="InterPro"/>
</dbReference>
<protein>
    <recommendedName>
        <fullName evidence="2">Phytochelatin synthase C-terminal domain-containing protein</fullName>
    </recommendedName>
</protein>
<dbReference type="EMBL" id="CM017697">
    <property type="protein sequence ID" value="TYG99693.1"/>
    <property type="molecule type" value="Genomic_DNA"/>
</dbReference>
<reference evidence="3 4" key="1">
    <citation type="submission" date="2019-06" db="EMBL/GenBank/DDBJ databases">
        <title>WGS assembly of Gossypium darwinii.</title>
        <authorList>
            <person name="Chen Z.J."/>
            <person name="Sreedasyam A."/>
            <person name="Ando A."/>
            <person name="Song Q."/>
            <person name="De L."/>
            <person name="Hulse-Kemp A."/>
            <person name="Ding M."/>
            <person name="Ye W."/>
            <person name="Kirkbride R."/>
            <person name="Jenkins J."/>
            <person name="Plott C."/>
            <person name="Lovell J."/>
            <person name="Lin Y.-M."/>
            <person name="Vaughn R."/>
            <person name="Liu B."/>
            <person name="Li W."/>
            <person name="Simpson S."/>
            <person name="Scheffler B."/>
            <person name="Saski C."/>
            <person name="Grover C."/>
            <person name="Hu G."/>
            <person name="Conover J."/>
            <person name="Carlson J."/>
            <person name="Shu S."/>
            <person name="Boston L."/>
            <person name="Williams M."/>
            <person name="Peterson D."/>
            <person name="Mcgee K."/>
            <person name="Jones D."/>
            <person name="Wendel J."/>
            <person name="Stelly D."/>
            <person name="Grimwood J."/>
            <person name="Schmutz J."/>
        </authorList>
    </citation>
    <scope>NUCLEOTIDE SEQUENCE [LARGE SCALE GENOMIC DNA]</scope>
    <source>
        <strain evidence="3">1808015.09</strain>
    </source>
</reference>
<dbReference type="InterPro" id="IPR011009">
    <property type="entry name" value="Kinase-like_dom_sf"/>
</dbReference>
<dbReference type="InterPro" id="IPR044630">
    <property type="entry name" value="SPA1/2/3/4"/>
</dbReference>
<dbReference type="PANTHER" id="PTHR44218:SF15">
    <property type="entry name" value="PROTEIN SPA1-RELATED 2"/>
    <property type="match status" value="1"/>
</dbReference>
<evidence type="ECO:0000313" key="4">
    <source>
        <dbReference type="Proteomes" id="UP000323506"/>
    </source>
</evidence>
<dbReference type="Pfam" id="PF09328">
    <property type="entry name" value="Phytochelatin_C"/>
    <property type="match status" value="1"/>
</dbReference>
<gene>
    <name evidence="3" type="ORF">ES288_A10G215800v1</name>
</gene>
<dbReference type="GO" id="GO:0010038">
    <property type="term" value="P:response to metal ion"/>
    <property type="evidence" value="ECO:0007669"/>
    <property type="project" value="InterPro"/>
</dbReference>